<dbReference type="Pfam" id="PF00589">
    <property type="entry name" value="Phage_integrase"/>
    <property type="match status" value="1"/>
</dbReference>
<dbReference type="EMBL" id="JAENIB010000007">
    <property type="protein sequence ID" value="MBK1932214.1"/>
    <property type="molecule type" value="Genomic_DNA"/>
</dbReference>
<evidence type="ECO:0000256" key="7">
    <source>
        <dbReference type="ARBA" id="ARBA00023172"/>
    </source>
</evidence>
<keyword evidence="2" id="KW-0963">Cytoplasm</keyword>
<feature type="domain" description="Core-binding (CB)" evidence="11">
    <location>
        <begin position="40"/>
        <end position="148"/>
    </location>
</feature>
<dbReference type="Proteomes" id="UP000611459">
    <property type="component" value="Unassembled WGS sequence"/>
</dbReference>
<dbReference type="GO" id="GO:0015074">
    <property type="term" value="P:DNA integration"/>
    <property type="evidence" value="ECO:0007669"/>
    <property type="project" value="UniProtKB-KW"/>
</dbReference>
<evidence type="ECO:0000259" key="10">
    <source>
        <dbReference type="PROSITE" id="PS51898"/>
    </source>
</evidence>
<evidence type="ECO:0000313" key="13">
    <source>
        <dbReference type="EMBL" id="MBO1832945.1"/>
    </source>
</evidence>
<sequence>MQCIELTTIHPIEILVVPESLDGKNGSNRGDVGRAQLAAANDLEAIRAWLANYTDSRNTFDSYRKEAERLLLWCVLELRKPLSSMLHEDLVIYQGFLKDPQPSERWVSADGAKYSRDDARWRPFIGPLSAGSQRLTKTILNTMFNWLVSSGYLRGNPMALGRRRTKRAASRVTRYLSISLWDEVKSYVEQMPQVTDTQIALYARYRWMTTLFYLQGMRISEVASGQMGHFFRRLGEDGHDQWWLEILGKGEKDRIVPVSADLVSELRRYREANGLCPLPSRSDESPLLIPFRGANRCLHRSAVHDAIKGVFRGAAAWLRSRGPEFGDRADELDRASAHWLRHTAGSHMADGGVDLRTVRDNLGHASLTTTSLYLHAGDDVRHRETVARHTMKWDEQGTAVAPNHPTVP</sequence>
<evidence type="ECO:0000256" key="4">
    <source>
        <dbReference type="ARBA" id="ARBA00022829"/>
    </source>
</evidence>
<keyword evidence="4" id="KW-0159">Chromosome partition</keyword>
<comment type="caution">
    <text evidence="12">The sequence shown here is derived from an EMBL/GenBank/DDBJ whole genome shotgun (WGS) entry which is preliminary data.</text>
</comment>
<dbReference type="GO" id="GO:0006310">
    <property type="term" value="P:DNA recombination"/>
    <property type="evidence" value="ECO:0007669"/>
    <property type="project" value="UniProtKB-KW"/>
</dbReference>
<evidence type="ECO:0000259" key="11">
    <source>
        <dbReference type="PROSITE" id="PS51900"/>
    </source>
</evidence>
<dbReference type="PANTHER" id="PTHR30349">
    <property type="entry name" value="PHAGE INTEGRASE-RELATED"/>
    <property type="match status" value="1"/>
</dbReference>
<gene>
    <name evidence="13" type="ORF">J4M89_26510</name>
    <name evidence="12" type="ORF">JIN94_20190</name>
</gene>
<reference evidence="12" key="1">
    <citation type="submission" date="2021-01" db="EMBL/GenBank/DDBJ databases">
        <title>Outbreak of Burkholderia contaminns endophthalmitis traced to a clinical ventilation system.</title>
        <authorList>
            <person name="Lipuma J."/>
            <person name="Spilker T."/>
            <person name="Kratholm J."/>
        </authorList>
    </citation>
    <scope>NUCLEOTIDE SEQUENCE</scope>
    <source>
        <strain evidence="12">HI4954</strain>
    </source>
</reference>
<dbReference type="PROSITE" id="PS51900">
    <property type="entry name" value="CB"/>
    <property type="match status" value="1"/>
</dbReference>
<dbReference type="SUPFAM" id="SSF56349">
    <property type="entry name" value="DNA breaking-rejoining enzymes"/>
    <property type="match status" value="1"/>
</dbReference>
<dbReference type="EMBL" id="JAGEMX010000009">
    <property type="protein sequence ID" value="MBO1832945.1"/>
    <property type="molecule type" value="Genomic_DNA"/>
</dbReference>
<dbReference type="InterPro" id="IPR044068">
    <property type="entry name" value="CB"/>
</dbReference>
<evidence type="ECO:0000256" key="1">
    <source>
        <dbReference type="ARBA" id="ARBA00004496"/>
    </source>
</evidence>
<dbReference type="GO" id="GO:0007059">
    <property type="term" value="P:chromosome segregation"/>
    <property type="evidence" value="ECO:0007669"/>
    <property type="project" value="UniProtKB-KW"/>
</dbReference>
<feature type="domain" description="Tyr recombinase" evidence="10">
    <location>
        <begin position="171"/>
        <end position="387"/>
    </location>
</feature>
<reference evidence="13 15" key="2">
    <citation type="submission" date="2021-03" db="EMBL/GenBank/DDBJ databases">
        <title>Clinical course, treatment and visual outcome of an outbreak of Burkholderia contaminans endophthalmitis following cataract surgery.</title>
        <authorList>
            <person name="Lind C."/>
            <person name="Olsen K."/>
            <person name="Angelsen N.K."/>
            <person name="Krefting E.A."/>
            <person name="Fossen K."/>
            <person name="Gravningen K."/>
            <person name="Depoorter E."/>
            <person name="Vandamme P."/>
            <person name="Bertelsen G."/>
        </authorList>
    </citation>
    <scope>NUCLEOTIDE SEQUENCE [LARGE SCALE GENOMIC DNA]</scope>
    <source>
        <strain evidence="13 15">51242556</strain>
    </source>
</reference>
<dbReference type="RefSeq" id="WP_174956912.1">
    <property type="nucleotide sequence ID" value="NZ_JAENHZ010000008.1"/>
</dbReference>
<accession>A0AAP1V5Z9</accession>
<keyword evidence="7" id="KW-0233">DNA recombination</keyword>
<evidence type="ECO:0000256" key="8">
    <source>
        <dbReference type="ARBA" id="ARBA00023306"/>
    </source>
</evidence>
<evidence type="ECO:0000313" key="15">
    <source>
        <dbReference type="Proteomes" id="UP000664048"/>
    </source>
</evidence>
<evidence type="ECO:0000256" key="9">
    <source>
        <dbReference type="PROSITE-ProRule" id="PRU01248"/>
    </source>
</evidence>
<dbReference type="PANTHER" id="PTHR30349:SF77">
    <property type="entry name" value="TYROSINE RECOMBINASE XERC"/>
    <property type="match status" value="1"/>
</dbReference>
<evidence type="ECO:0000256" key="2">
    <source>
        <dbReference type="ARBA" id="ARBA00022490"/>
    </source>
</evidence>
<evidence type="ECO:0000256" key="5">
    <source>
        <dbReference type="ARBA" id="ARBA00022908"/>
    </source>
</evidence>
<keyword evidence="5" id="KW-0229">DNA integration</keyword>
<dbReference type="InterPro" id="IPR011010">
    <property type="entry name" value="DNA_brk_join_enz"/>
</dbReference>
<evidence type="ECO:0000256" key="3">
    <source>
        <dbReference type="ARBA" id="ARBA00022618"/>
    </source>
</evidence>
<keyword evidence="6 9" id="KW-0238">DNA-binding</keyword>
<dbReference type="GO" id="GO:0005737">
    <property type="term" value="C:cytoplasm"/>
    <property type="evidence" value="ECO:0007669"/>
    <property type="project" value="UniProtKB-SubCell"/>
</dbReference>
<dbReference type="Proteomes" id="UP000664048">
    <property type="component" value="Unassembled WGS sequence"/>
</dbReference>
<organism evidence="12 14">
    <name type="scientific">Burkholderia contaminans</name>
    <dbReference type="NCBI Taxonomy" id="488447"/>
    <lineage>
        <taxon>Bacteria</taxon>
        <taxon>Pseudomonadati</taxon>
        <taxon>Pseudomonadota</taxon>
        <taxon>Betaproteobacteria</taxon>
        <taxon>Burkholderiales</taxon>
        <taxon>Burkholderiaceae</taxon>
        <taxon>Burkholderia</taxon>
        <taxon>Burkholderia cepacia complex</taxon>
    </lineage>
</organism>
<evidence type="ECO:0000313" key="14">
    <source>
        <dbReference type="Proteomes" id="UP000611459"/>
    </source>
</evidence>
<proteinExistence type="predicted"/>
<protein>
    <submittedName>
        <fullName evidence="12">Tyrosine-type recombinase/integrase</fullName>
    </submittedName>
</protein>
<keyword evidence="3" id="KW-0132">Cell division</keyword>
<evidence type="ECO:0000313" key="12">
    <source>
        <dbReference type="EMBL" id="MBK1932214.1"/>
    </source>
</evidence>
<dbReference type="Gene3D" id="1.10.443.10">
    <property type="entry name" value="Intergrase catalytic core"/>
    <property type="match status" value="1"/>
</dbReference>
<keyword evidence="8" id="KW-0131">Cell cycle</keyword>
<dbReference type="PROSITE" id="PS51898">
    <property type="entry name" value="TYR_RECOMBINASE"/>
    <property type="match status" value="1"/>
</dbReference>
<dbReference type="InterPro" id="IPR002104">
    <property type="entry name" value="Integrase_catalytic"/>
</dbReference>
<name>A0AAP1V5Z9_9BURK</name>
<evidence type="ECO:0000256" key="6">
    <source>
        <dbReference type="ARBA" id="ARBA00023125"/>
    </source>
</evidence>
<dbReference type="GO" id="GO:0003677">
    <property type="term" value="F:DNA binding"/>
    <property type="evidence" value="ECO:0007669"/>
    <property type="project" value="UniProtKB-UniRule"/>
</dbReference>
<dbReference type="AlphaFoldDB" id="A0AAP1V5Z9"/>
<dbReference type="InterPro" id="IPR013762">
    <property type="entry name" value="Integrase-like_cat_sf"/>
</dbReference>
<dbReference type="InterPro" id="IPR050090">
    <property type="entry name" value="Tyrosine_recombinase_XerCD"/>
</dbReference>
<dbReference type="GO" id="GO:0051301">
    <property type="term" value="P:cell division"/>
    <property type="evidence" value="ECO:0007669"/>
    <property type="project" value="UniProtKB-KW"/>
</dbReference>
<comment type="subcellular location">
    <subcellularLocation>
        <location evidence="1">Cytoplasm</location>
    </subcellularLocation>
</comment>
<keyword evidence="15" id="KW-1185">Reference proteome</keyword>